<evidence type="ECO:0000256" key="1">
    <source>
        <dbReference type="SAM" id="Coils"/>
    </source>
</evidence>
<accession>A0A1M7U877</accession>
<dbReference type="Proteomes" id="UP000184096">
    <property type="component" value="Chromosome I"/>
</dbReference>
<protein>
    <recommendedName>
        <fullName evidence="4">Phage shock protein A (PspA) family protein</fullName>
    </recommendedName>
</protein>
<organism evidence="2 3">
    <name type="scientific">Bradyrhizobium erythrophlei</name>
    <dbReference type="NCBI Taxonomy" id="1437360"/>
    <lineage>
        <taxon>Bacteria</taxon>
        <taxon>Pseudomonadati</taxon>
        <taxon>Pseudomonadota</taxon>
        <taxon>Alphaproteobacteria</taxon>
        <taxon>Hyphomicrobiales</taxon>
        <taxon>Nitrobacteraceae</taxon>
        <taxon>Bradyrhizobium</taxon>
    </lineage>
</organism>
<reference evidence="3" key="1">
    <citation type="submission" date="2016-11" db="EMBL/GenBank/DDBJ databases">
        <authorList>
            <person name="Varghese N."/>
            <person name="Submissions S."/>
        </authorList>
    </citation>
    <scope>NUCLEOTIDE SEQUENCE [LARGE SCALE GENOMIC DNA]</scope>
    <source>
        <strain evidence="3">GAS401</strain>
    </source>
</reference>
<evidence type="ECO:0008006" key="4">
    <source>
        <dbReference type="Google" id="ProtNLM"/>
    </source>
</evidence>
<dbReference type="AlphaFoldDB" id="A0A1M7U877"/>
<dbReference type="EMBL" id="LT670849">
    <property type="protein sequence ID" value="SHN79241.1"/>
    <property type="molecule type" value="Genomic_DNA"/>
</dbReference>
<keyword evidence="3" id="KW-1185">Reference proteome</keyword>
<evidence type="ECO:0000313" key="2">
    <source>
        <dbReference type="EMBL" id="SHN79241.1"/>
    </source>
</evidence>
<feature type="coiled-coil region" evidence="1">
    <location>
        <begin position="79"/>
        <end position="124"/>
    </location>
</feature>
<name>A0A1M7U877_9BRAD</name>
<keyword evidence="1" id="KW-0175">Coiled coil</keyword>
<proteinExistence type="predicted"/>
<evidence type="ECO:0000313" key="3">
    <source>
        <dbReference type="Proteomes" id="UP000184096"/>
    </source>
</evidence>
<gene>
    <name evidence="2" type="ORF">SAMN05444170_3961</name>
</gene>
<sequence>MTEPISTLPASTETTEVLRFLRRFADLMSTSSNSDNLLRAAGLLETQGNLLKETTELLQAERSRAAAGAETRTAFELRIGEMEREILALTSRLAEQQSRADEVVAEMERRQGEFLQRAEEAEARLVAIREAPPEIPEGSVAVQLSTLQVAKAQFESLAASFEKSGNIVSQVMCEASASTLDRVILDAAAGDDADDRAQDAA</sequence>